<keyword evidence="4" id="KW-1185">Reference proteome</keyword>
<protein>
    <submittedName>
        <fullName evidence="3">Uncharacterized membrane protein YsdA (DUF1294 family)</fullName>
    </submittedName>
</protein>
<dbReference type="RefSeq" id="WP_179552115.1">
    <property type="nucleotide sequence ID" value="NZ_JACCFI010000001.1"/>
</dbReference>
<keyword evidence="2" id="KW-0472">Membrane</keyword>
<sequence length="161" mass="17681">MRLDPNPPPRPRSAARPAARPTRPDRDLSRPLPSSLSWMVLVVFAAAIAVAVVAAWLPWWVPAWYGAVSLVAFVAYGLDKRAAKRGGPRTSESALLMMGFVGGWPGAVVAQQLFRHKTRKRSFRRAFWLTVVVNALVLAVFIGLLQSGLSMPELDYSGMLQ</sequence>
<dbReference type="InterPro" id="IPR010718">
    <property type="entry name" value="DUF1294"/>
</dbReference>
<dbReference type="AlphaFoldDB" id="A0A852WVC4"/>
<dbReference type="Proteomes" id="UP000549066">
    <property type="component" value="Unassembled WGS sequence"/>
</dbReference>
<proteinExistence type="predicted"/>
<dbReference type="EMBL" id="JACCFI010000001">
    <property type="protein sequence ID" value="NYG22282.1"/>
    <property type="molecule type" value="Genomic_DNA"/>
</dbReference>
<evidence type="ECO:0000256" key="1">
    <source>
        <dbReference type="SAM" id="MobiDB-lite"/>
    </source>
</evidence>
<gene>
    <name evidence="3" type="ORF">BJY17_003029</name>
</gene>
<name>A0A852WVC4_9MICO</name>
<feature type="transmembrane region" description="Helical" evidence="2">
    <location>
        <begin position="36"/>
        <end position="57"/>
    </location>
</feature>
<accession>A0A852WVC4</accession>
<dbReference type="Pfam" id="PF06961">
    <property type="entry name" value="DUF1294"/>
    <property type="match status" value="1"/>
</dbReference>
<evidence type="ECO:0000256" key="2">
    <source>
        <dbReference type="SAM" id="Phobius"/>
    </source>
</evidence>
<feature type="transmembrane region" description="Helical" evidence="2">
    <location>
        <begin position="63"/>
        <end position="82"/>
    </location>
</feature>
<keyword evidence="2" id="KW-1133">Transmembrane helix</keyword>
<evidence type="ECO:0000313" key="3">
    <source>
        <dbReference type="EMBL" id="NYG22282.1"/>
    </source>
</evidence>
<feature type="transmembrane region" description="Helical" evidence="2">
    <location>
        <begin position="126"/>
        <end position="145"/>
    </location>
</feature>
<evidence type="ECO:0000313" key="4">
    <source>
        <dbReference type="Proteomes" id="UP000549066"/>
    </source>
</evidence>
<feature type="region of interest" description="Disordered" evidence="1">
    <location>
        <begin position="1"/>
        <end position="29"/>
    </location>
</feature>
<keyword evidence="2" id="KW-0812">Transmembrane</keyword>
<organism evidence="3 4">
    <name type="scientific">Agromyces hippuratus</name>
    <dbReference type="NCBI Taxonomy" id="286438"/>
    <lineage>
        <taxon>Bacteria</taxon>
        <taxon>Bacillati</taxon>
        <taxon>Actinomycetota</taxon>
        <taxon>Actinomycetes</taxon>
        <taxon>Micrococcales</taxon>
        <taxon>Microbacteriaceae</taxon>
        <taxon>Agromyces</taxon>
    </lineage>
</organism>
<reference evidence="3 4" key="1">
    <citation type="submission" date="2020-07" db="EMBL/GenBank/DDBJ databases">
        <title>Sequencing the genomes of 1000 actinobacteria strains.</title>
        <authorList>
            <person name="Klenk H.-P."/>
        </authorList>
    </citation>
    <scope>NUCLEOTIDE SEQUENCE [LARGE SCALE GENOMIC DNA]</scope>
    <source>
        <strain evidence="3 4">DSM 8598</strain>
    </source>
</reference>
<feature type="transmembrane region" description="Helical" evidence="2">
    <location>
        <begin position="94"/>
        <end position="114"/>
    </location>
</feature>
<feature type="compositionally biased region" description="Pro residues" evidence="1">
    <location>
        <begin position="1"/>
        <end position="11"/>
    </location>
</feature>
<comment type="caution">
    <text evidence="3">The sequence shown here is derived from an EMBL/GenBank/DDBJ whole genome shotgun (WGS) entry which is preliminary data.</text>
</comment>
<feature type="compositionally biased region" description="Low complexity" evidence="1">
    <location>
        <begin position="12"/>
        <end position="21"/>
    </location>
</feature>